<dbReference type="Pfam" id="PF20515">
    <property type="entry name" value="2OG-FeII_Oxy_6"/>
    <property type="match status" value="1"/>
</dbReference>
<reference evidence="2" key="1">
    <citation type="submission" date="2021-03" db="EMBL/GenBank/DDBJ databases">
        <title>Draft genome sequence of rust myrtle Austropuccinia psidii MF-1, a brazilian biotype.</title>
        <authorList>
            <person name="Quecine M.C."/>
            <person name="Pachon D.M.R."/>
            <person name="Bonatelli M.L."/>
            <person name="Correr F.H."/>
            <person name="Franceschini L.M."/>
            <person name="Leite T.F."/>
            <person name="Margarido G.R.A."/>
            <person name="Almeida C.A."/>
            <person name="Ferrarezi J.A."/>
            <person name="Labate C.A."/>
        </authorList>
    </citation>
    <scope>NUCLEOTIDE SEQUENCE</scope>
    <source>
        <strain evidence="2">MF-1</strain>
    </source>
</reference>
<sequence length="626" mass="70290">MLPHLCGTLIGPHGRTLALVGSDCANVMWAPTGKSKDVCQRKLLGHWAPFWTQNSLASNGRKQYLISCVLQHIVIPQPLGNSSRSQKTNERKTTQMNRLFSSSRPTAQISMPVSANITPSEIWRVVDVNQIKRIHFGRVAIFSSTGLLIALVEFQPFTTMSEVEVNQWDELSQFLFREKRFTDPIATNGALLEGFMFAIGWRKCSTKNDQFGLYGTLRRIEKAKDEWQNQGPNLSSVGCILGQSLQYVGDNLFETIQNCCNSLGVPSFDQVNYEGNIPANQGAFEFASALTFTMNGFKNAPHVDKDASLYASGWWFQADKRTGKIQRDASKRCTGGKLIFPNEHFWIDLSTCDGLIQVVWASSTFVHYTDPAQDNESTTLVGMSAQCSSRLAKTMRQKSTAIMRLARERAIKSGMVIQSHADSKNEEICMCVGQIMVGMPMLHTRILMLVQVPTMLKVPYAYAGCRRYTRQSLRLCRLPKIYTPILTLVKVPKNAKNSLRLYRLPAIHTPILTLVKVPHNAENFLACAGSREFTRQFLRLCRLPTIHTPILMLVKGPKNAKNSLRLYRLPTIHTPILTLGKVANNADKFLRLCRLPTIHTPILMPVQPPDKSHANPYACEGSRQFK</sequence>
<accession>A0A9Q3JDK9</accession>
<dbReference type="EMBL" id="AVOT02068784">
    <property type="protein sequence ID" value="MBW0559884.1"/>
    <property type="molecule type" value="Genomic_DNA"/>
</dbReference>
<evidence type="ECO:0000313" key="3">
    <source>
        <dbReference type="Proteomes" id="UP000765509"/>
    </source>
</evidence>
<proteinExistence type="predicted"/>
<protein>
    <recommendedName>
        <fullName evidence="1">Tet-like 2OG-Fe(II) oxygenase domain-containing protein</fullName>
    </recommendedName>
</protein>
<evidence type="ECO:0000259" key="1">
    <source>
        <dbReference type="Pfam" id="PF20515"/>
    </source>
</evidence>
<name>A0A9Q3JDK9_9BASI</name>
<gene>
    <name evidence="2" type="ORF">O181_099599</name>
</gene>
<feature type="domain" description="Tet-like 2OG-Fe(II) oxygenase" evidence="1">
    <location>
        <begin position="163"/>
        <end position="371"/>
    </location>
</feature>
<dbReference type="Proteomes" id="UP000765509">
    <property type="component" value="Unassembled WGS sequence"/>
</dbReference>
<dbReference type="AlphaFoldDB" id="A0A9Q3JDK9"/>
<organism evidence="2 3">
    <name type="scientific">Austropuccinia psidii MF-1</name>
    <dbReference type="NCBI Taxonomy" id="1389203"/>
    <lineage>
        <taxon>Eukaryota</taxon>
        <taxon>Fungi</taxon>
        <taxon>Dikarya</taxon>
        <taxon>Basidiomycota</taxon>
        <taxon>Pucciniomycotina</taxon>
        <taxon>Pucciniomycetes</taxon>
        <taxon>Pucciniales</taxon>
        <taxon>Sphaerophragmiaceae</taxon>
        <taxon>Austropuccinia</taxon>
    </lineage>
</organism>
<comment type="caution">
    <text evidence="2">The sequence shown here is derived from an EMBL/GenBank/DDBJ whole genome shotgun (WGS) entry which is preliminary data.</text>
</comment>
<keyword evidence="3" id="KW-1185">Reference proteome</keyword>
<evidence type="ECO:0000313" key="2">
    <source>
        <dbReference type="EMBL" id="MBW0559884.1"/>
    </source>
</evidence>
<dbReference type="InterPro" id="IPR046798">
    <property type="entry name" value="2OG-FeII_Oxy_6"/>
</dbReference>